<sequence>MFDMKNIIPNGFDMILRCIYIGKLDLIEQSSEDIFGWLIASDKLFVLVIALKLTNCEKLSDYILISICKDSYSFITSNKFLF</sequence>
<dbReference type="OrthoDB" id="6359816at2759"/>
<accession>A0A8H3L9K1</accession>
<protein>
    <recommendedName>
        <fullName evidence="3">BTB domain-containing protein</fullName>
    </recommendedName>
</protein>
<dbReference type="EMBL" id="BLAL01000058">
    <property type="protein sequence ID" value="GES81599.1"/>
    <property type="molecule type" value="Genomic_DNA"/>
</dbReference>
<name>A0A8H3L9K1_9GLOM</name>
<evidence type="ECO:0000313" key="2">
    <source>
        <dbReference type="Proteomes" id="UP000615446"/>
    </source>
</evidence>
<comment type="caution">
    <text evidence="1">The sequence shown here is derived from an EMBL/GenBank/DDBJ whole genome shotgun (WGS) entry which is preliminary data.</text>
</comment>
<evidence type="ECO:0008006" key="3">
    <source>
        <dbReference type="Google" id="ProtNLM"/>
    </source>
</evidence>
<evidence type="ECO:0000313" key="1">
    <source>
        <dbReference type="EMBL" id="GES81599.1"/>
    </source>
</evidence>
<organism evidence="1 2">
    <name type="scientific">Rhizophagus clarus</name>
    <dbReference type="NCBI Taxonomy" id="94130"/>
    <lineage>
        <taxon>Eukaryota</taxon>
        <taxon>Fungi</taxon>
        <taxon>Fungi incertae sedis</taxon>
        <taxon>Mucoromycota</taxon>
        <taxon>Glomeromycotina</taxon>
        <taxon>Glomeromycetes</taxon>
        <taxon>Glomerales</taxon>
        <taxon>Glomeraceae</taxon>
        <taxon>Rhizophagus</taxon>
    </lineage>
</organism>
<proteinExistence type="predicted"/>
<dbReference type="AlphaFoldDB" id="A0A8H3L9K1"/>
<gene>
    <name evidence="1" type="ORF">RCL2_000884700</name>
</gene>
<reference evidence="1" key="1">
    <citation type="submission" date="2019-10" db="EMBL/GenBank/DDBJ databases">
        <title>Conservation and host-specific expression of non-tandemly repeated heterogenous ribosome RNA gene in arbuscular mycorrhizal fungi.</title>
        <authorList>
            <person name="Maeda T."/>
            <person name="Kobayashi Y."/>
            <person name="Nakagawa T."/>
            <person name="Ezawa T."/>
            <person name="Yamaguchi K."/>
            <person name="Bino T."/>
            <person name="Nishimoto Y."/>
            <person name="Shigenobu S."/>
            <person name="Kawaguchi M."/>
        </authorList>
    </citation>
    <scope>NUCLEOTIDE SEQUENCE</scope>
    <source>
        <strain evidence="1">HR1</strain>
    </source>
</reference>
<dbReference type="Proteomes" id="UP000615446">
    <property type="component" value="Unassembled WGS sequence"/>
</dbReference>